<evidence type="ECO:0000256" key="2">
    <source>
        <dbReference type="ARBA" id="ARBA00005992"/>
    </source>
</evidence>
<keyword evidence="13" id="KW-1185">Reference proteome</keyword>
<name>A0A8X8I6S6_CALTT</name>
<dbReference type="PROSITE" id="PS52029">
    <property type="entry name" value="LD_TPASE"/>
    <property type="match status" value="1"/>
</dbReference>
<dbReference type="PANTHER" id="PTHR30582:SF4">
    <property type="entry name" value="L,D-TRANSPEPTIDASE YQJB-RELATED"/>
    <property type="match status" value="1"/>
</dbReference>
<keyword evidence="7 9" id="KW-0961">Cell wall biogenesis/degradation</keyword>
<evidence type="ECO:0000256" key="8">
    <source>
        <dbReference type="ARBA" id="ARBA00060592"/>
    </source>
</evidence>
<proteinExistence type="inferred from homology"/>
<feature type="chain" id="PRO_5036455781" evidence="10">
    <location>
        <begin position="31"/>
        <end position="176"/>
    </location>
</feature>
<evidence type="ECO:0000256" key="3">
    <source>
        <dbReference type="ARBA" id="ARBA00022679"/>
    </source>
</evidence>
<dbReference type="Pfam" id="PF03734">
    <property type="entry name" value="YkuD"/>
    <property type="match status" value="1"/>
</dbReference>
<dbReference type="InterPro" id="IPR050979">
    <property type="entry name" value="LD-transpeptidase"/>
</dbReference>
<dbReference type="PANTHER" id="PTHR30582">
    <property type="entry name" value="L,D-TRANSPEPTIDASE"/>
    <property type="match status" value="1"/>
</dbReference>
<evidence type="ECO:0000256" key="5">
    <source>
        <dbReference type="ARBA" id="ARBA00022960"/>
    </source>
</evidence>
<dbReference type="RefSeq" id="WP_222822475.1">
    <property type="nucleotide sequence ID" value="NZ_CP082237.1"/>
</dbReference>
<comment type="similarity">
    <text evidence="2">Belongs to the YkuD family.</text>
</comment>
<dbReference type="GO" id="GO:0071972">
    <property type="term" value="F:peptidoglycan L,D-transpeptidase activity"/>
    <property type="evidence" value="ECO:0007669"/>
    <property type="project" value="TreeGrafter"/>
</dbReference>
<dbReference type="InterPro" id="IPR038063">
    <property type="entry name" value="Transpep_catalytic_dom"/>
</dbReference>
<keyword evidence="4" id="KW-0378">Hydrolase</keyword>
<keyword evidence="10" id="KW-0732">Signal</keyword>
<dbReference type="FunFam" id="2.40.440.10:FF:000003">
    <property type="entry name" value="L,D-transpeptidase YciB"/>
    <property type="match status" value="1"/>
</dbReference>
<accession>A0A8X8I6S6</accession>
<keyword evidence="3" id="KW-0808">Transferase</keyword>
<keyword evidence="5 9" id="KW-0133">Cell shape</keyword>
<dbReference type="AlphaFoldDB" id="A0A8X8I6S6"/>
<dbReference type="GO" id="GO:0018104">
    <property type="term" value="P:peptidoglycan-protein cross-linking"/>
    <property type="evidence" value="ECO:0007669"/>
    <property type="project" value="TreeGrafter"/>
</dbReference>
<feature type="active site" description="Proton donor/acceptor" evidence="9">
    <location>
        <position position="126"/>
    </location>
</feature>
<evidence type="ECO:0000256" key="6">
    <source>
        <dbReference type="ARBA" id="ARBA00022984"/>
    </source>
</evidence>
<sequence length="176" mass="20099">MQASIFGKQCCFLCILCLVWLFLPAVDHHAEENPLIEEYEGVYLEIIKKRNIMNVYLNNHIIFSFKVATGKARETTPTGVYQIVTKVKNPWYMPKNIDGGSPKNPLGTRWMGLNAGQTNGYKYGIHGINDPSSIGRHISSGCIRMYNEDVDWLYEHIPLYTFVIIKEDEEDHPSSS</sequence>
<dbReference type="GO" id="GO:0016740">
    <property type="term" value="F:transferase activity"/>
    <property type="evidence" value="ECO:0007669"/>
    <property type="project" value="UniProtKB-KW"/>
</dbReference>
<evidence type="ECO:0000256" key="9">
    <source>
        <dbReference type="PROSITE-ProRule" id="PRU01373"/>
    </source>
</evidence>
<evidence type="ECO:0000259" key="11">
    <source>
        <dbReference type="PROSITE" id="PS52029"/>
    </source>
</evidence>
<evidence type="ECO:0000256" key="4">
    <source>
        <dbReference type="ARBA" id="ARBA00022801"/>
    </source>
</evidence>
<gene>
    <name evidence="12" type="ORF">HUR95_09300</name>
</gene>
<protein>
    <submittedName>
        <fullName evidence="12">L,D-transpeptidase</fullName>
    </submittedName>
</protein>
<dbReference type="SUPFAM" id="SSF141523">
    <property type="entry name" value="L,D-transpeptidase catalytic domain-like"/>
    <property type="match status" value="1"/>
</dbReference>
<evidence type="ECO:0000256" key="10">
    <source>
        <dbReference type="SAM" id="SignalP"/>
    </source>
</evidence>
<feature type="signal peptide" evidence="10">
    <location>
        <begin position="1"/>
        <end position="30"/>
    </location>
</feature>
<dbReference type="GO" id="GO:0008360">
    <property type="term" value="P:regulation of cell shape"/>
    <property type="evidence" value="ECO:0007669"/>
    <property type="project" value="UniProtKB-UniRule"/>
</dbReference>
<dbReference type="GO" id="GO:0005576">
    <property type="term" value="C:extracellular region"/>
    <property type="evidence" value="ECO:0007669"/>
    <property type="project" value="TreeGrafter"/>
</dbReference>
<reference evidence="12 13" key="1">
    <citation type="journal article" date="2020" name="Extremophiles">
        <title>Genomic analysis of Caldalkalibacillus thermarum TA2.A1 reveals aerobic alkaliphilic metabolism and evolutionary hallmarks linking alkaliphilic bacteria and plant life.</title>
        <authorList>
            <person name="de Jong S.I."/>
            <person name="van den Broek M.A."/>
            <person name="Merkel A.Y."/>
            <person name="de la Torre Cortes P."/>
            <person name="Kalamorz F."/>
            <person name="Cook G.M."/>
            <person name="van Loosdrecht M.C.M."/>
            <person name="McMillan D.G.G."/>
        </authorList>
    </citation>
    <scope>NUCLEOTIDE SEQUENCE [LARGE SCALE GENOMIC DNA]</scope>
    <source>
        <strain evidence="12 13">TA2.A1</strain>
    </source>
</reference>
<comment type="pathway">
    <text evidence="1 9">Cell wall biogenesis; peptidoglycan biosynthesis.</text>
</comment>
<dbReference type="InterPro" id="IPR005490">
    <property type="entry name" value="LD_TPept_cat_dom"/>
</dbReference>
<organism evidence="12 13">
    <name type="scientific">Caldalkalibacillus thermarum (strain TA2.A1)</name>
    <dbReference type="NCBI Taxonomy" id="986075"/>
    <lineage>
        <taxon>Bacteria</taxon>
        <taxon>Bacillati</taxon>
        <taxon>Bacillota</taxon>
        <taxon>Bacilli</taxon>
        <taxon>Bacillales</taxon>
        <taxon>Bacillaceae</taxon>
        <taxon>Caldalkalibacillus</taxon>
    </lineage>
</organism>
<dbReference type="GO" id="GO:0071555">
    <property type="term" value="P:cell wall organization"/>
    <property type="evidence" value="ECO:0007669"/>
    <property type="project" value="UniProtKB-UniRule"/>
</dbReference>
<comment type="pathway">
    <text evidence="8">Glycan biosynthesis.</text>
</comment>
<evidence type="ECO:0000256" key="1">
    <source>
        <dbReference type="ARBA" id="ARBA00004752"/>
    </source>
</evidence>
<evidence type="ECO:0000313" key="13">
    <source>
        <dbReference type="Proteomes" id="UP000825179"/>
    </source>
</evidence>
<feature type="domain" description="L,D-TPase catalytic" evidence="11">
    <location>
        <begin position="42"/>
        <end position="166"/>
    </location>
</feature>
<dbReference type="Gene3D" id="2.40.440.10">
    <property type="entry name" value="L,D-transpeptidase catalytic domain-like"/>
    <property type="match status" value="1"/>
</dbReference>
<dbReference type="Proteomes" id="UP000825179">
    <property type="component" value="Chromosome"/>
</dbReference>
<dbReference type="EMBL" id="CP082237">
    <property type="protein sequence ID" value="QZT32597.1"/>
    <property type="molecule type" value="Genomic_DNA"/>
</dbReference>
<evidence type="ECO:0000313" key="12">
    <source>
        <dbReference type="EMBL" id="QZT32597.1"/>
    </source>
</evidence>
<feature type="active site" description="Nucleophile" evidence="9">
    <location>
        <position position="142"/>
    </location>
</feature>
<dbReference type="CDD" id="cd16913">
    <property type="entry name" value="YkuD_like"/>
    <property type="match status" value="1"/>
</dbReference>
<evidence type="ECO:0000256" key="7">
    <source>
        <dbReference type="ARBA" id="ARBA00023316"/>
    </source>
</evidence>
<keyword evidence="6 9" id="KW-0573">Peptidoglycan synthesis</keyword>
<dbReference type="KEGG" id="cthu:HUR95_09300"/>